<accession>A0A645H4Z3</accession>
<evidence type="ECO:0000313" key="1">
    <source>
        <dbReference type="EMBL" id="MPN33109.1"/>
    </source>
</evidence>
<organism evidence="1">
    <name type="scientific">bioreactor metagenome</name>
    <dbReference type="NCBI Taxonomy" id="1076179"/>
    <lineage>
        <taxon>unclassified sequences</taxon>
        <taxon>metagenomes</taxon>
        <taxon>ecological metagenomes</taxon>
    </lineage>
</organism>
<sequence>MHVGHQTECTASLIGAVVEHDRAGQRNPTGSSGDHSARVVEFTVAQPVTRIVLDDLDTGSCQTVSPRLGETRRHHGRGHTQIAGRCGQRRSELRLRAANHRSLVIDDPLLEGVDDVPDLDAAVINPLNGRIRGSLVRRDVAQRAAHPAQNLFLGAGHC</sequence>
<gene>
    <name evidence="1" type="ORF">SDC9_180592</name>
</gene>
<protein>
    <submittedName>
        <fullName evidence="1">Uncharacterized protein</fullName>
    </submittedName>
</protein>
<dbReference type="AlphaFoldDB" id="A0A645H4Z3"/>
<name>A0A645H4Z3_9ZZZZ</name>
<proteinExistence type="predicted"/>
<reference evidence="1" key="1">
    <citation type="submission" date="2019-08" db="EMBL/GenBank/DDBJ databases">
        <authorList>
            <person name="Kucharzyk K."/>
            <person name="Murdoch R.W."/>
            <person name="Higgins S."/>
            <person name="Loffler F."/>
        </authorList>
    </citation>
    <scope>NUCLEOTIDE SEQUENCE</scope>
</reference>
<comment type="caution">
    <text evidence="1">The sequence shown here is derived from an EMBL/GenBank/DDBJ whole genome shotgun (WGS) entry which is preliminary data.</text>
</comment>
<dbReference type="EMBL" id="VSSQ01085459">
    <property type="protein sequence ID" value="MPN33109.1"/>
    <property type="molecule type" value="Genomic_DNA"/>
</dbReference>